<comment type="caution">
    <text evidence="1">The sequence shown here is derived from an EMBL/GenBank/DDBJ whole genome shotgun (WGS) entry which is preliminary data.</text>
</comment>
<sequence>MIQNKKWNEIQNLLKKCQSDLKAIEKDIIPLEKALKITKKNWTNLK</sequence>
<dbReference type="RefSeq" id="WP_349205178.1">
    <property type="nucleotide sequence ID" value="NZ_JBBMFN010000058.1"/>
</dbReference>
<keyword evidence="2" id="KW-1185">Reference proteome</keyword>
<accession>A0ABV1F2K8</accession>
<proteinExistence type="predicted"/>
<organism evidence="1 2">
    <name type="scientific">Niallia hominis</name>
    <dbReference type="NCBI Taxonomy" id="3133173"/>
    <lineage>
        <taxon>Bacteria</taxon>
        <taxon>Bacillati</taxon>
        <taxon>Bacillota</taxon>
        <taxon>Bacilli</taxon>
        <taxon>Bacillales</taxon>
        <taxon>Bacillaceae</taxon>
        <taxon>Niallia</taxon>
    </lineage>
</organism>
<dbReference type="Proteomes" id="UP001465426">
    <property type="component" value="Unassembled WGS sequence"/>
</dbReference>
<evidence type="ECO:0000313" key="1">
    <source>
        <dbReference type="EMBL" id="MEQ2467622.1"/>
    </source>
</evidence>
<dbReference type="EMBL" id="JBBMFN010000058">
    <property type="protein sequence ID" value="MEQ2467622.1"/>
    <property type="molecule type" value="Genomic_DNA"/>
</dbReference>
<reference evidence="1 2" key="1">
    <citation type="submission" date="2024-03" db="EMBL/GenBank/DDBJ databases">
        <title>Human intestinal bacterial collection.</title>
        <authorList>
            <person name="Pauvert C."/>
            <person name="Hitch T.C.A."/>
            <person name="Clavel T."/>
        </authorList>
    </citation>
    <scope>NUCLEOTIDE SEQUENCE [LARGE SCALE GENOMIC DNA]</scope>
    <source>
        <strain evidence="1 2">CLA-SR-H024</strain>
    </source>
</reference>
<protein>
    <submittedName>
        <fullName evidence="1">Uncharacterized protein</fullName>
    </submittedName>
</protein>
<gene>
    <name evidence="1" type="ORF">WMO63_18355</name>
</gene>
<name>A0ABV1F2K8_9BACI</name>
<evidence type="ECO:0000313" key="2">
    <source>
        <dbReference type="Proteomes" id="UP001465426"/>
    </source>
</evidence>